<feature type="region of interest" description="Disordered" evidence="1">
    <location>
        <begin position="53"/>
        <end position="79"/>
    </location>
</feature>
<evidence type="ECO:0000313" key="3">
    <source>
        <dbReference type="Proteomes" id="UP000825729"/>
    </source>
</evidence>
<comment type="caution">
    <text evidence="2">The sequence shown here is derived from an EMBL/GenBank/DDBJ whole genome shotgun (WGS) entry which is preliminary data.</text>
</comment>
<keyword evidence="3" id="KW-1185">Reference proteome</keyword>
<accession>A0AAV7EWE3</accession>
<name>A0AAV7EWE3_ARIFI</name>
<organism evidence="2 3">
    <name type="scientific">Aristolochia fimbriata</name>
    <name type="common">White veined hardy Dutchman's pipe vine</name>
    <dbReference type="NCBI Taxonomy" id="158543"/>
    <lineage>
        <taxon>Eukaryota</taxon>
        <taxon>Viridiplantae</taxon>
        <taxon>Streptophyta</taxon>
        <taxon>Embryophyta</taxon>
        <taxon>Tracheophyta</taxon>
        <taxon>Spermatophyta</taxon>
        <taxon>Magnoliopsida</taxon>
        <taxon>Magnoliidae</taxon>
        <taxon>Piperales</taxon>
        <taxon>Aristolochiaceae</taxon>
        <taxon>Aristolochia</taxon>
    </lineage>
</organism>
<dbReference type="Proteomes" id="UP000825729">
    <property type="component" value="Unassembled WGS sequence"/>
</dbReference>
<evidence type="ECO:0000256" key="1">
    <source>
        <dbReference type="SAM" id="MobiDB-lite"/>
    </source>
</evidence>
<dbReference type="AlphaFoldDB" id="A0AAV7EWE3"/>
<proteinExistence type="predicted"/>
<reference evidence="2 3" key="1">
    <citation type="submission" date="2021-07" db="EMBL/GenBank/DDBJ databases">
        <title>The Aristolochia fimbriata genome: insights into angiosperm evolution, floral development and chemical biosynthesis.</title>
        <authorList>
            <person name="Jiao Y."/>
        </authorList>
    </citation>
    <scope>NUCLEOTIDE SEQUENCE [LARGE SCALE GENOMIC DNA]</scope>
    <source>
        <strain evidence="2">IBCAS-2021</strain>
        <tissue evidence="2">Leaf</tissue>
    </source>
</reference>
<evidence type="ECO:0000313" key="2">
    <source>
        <dbReference type="EMBL" id="KAG9452724.1"/>
    </source>
</evidence>
<protein>
    <submittedName>
        <fullName evidence="2">Uncharacterized protein</fullName>
    </submittedName>
</protein>
<dbReference type="EMBL" id="JAINDJ010000003">
    <property type="protein sequence ID" value="KAG9452724.1"/>
    <property type="molecule type" value="Genomic_DNA"/>
</dbReference>
<gene>
    <name evidence="2" type="ORF">H6P81_005628</name>
</gene>
<sequence length="150" mass="17027">MDGCSVSLTPLPRAVSREPPQKDYQIARAEGFSKIIWTGTEIKYEVLSKRGRTLGDSQTRSHRLSRSVLPETGSDGRSLGRANQLVVSDVAWRRGDVRPQAKATREMVSVGTRATERVLHECFSVFEKKFSVRRFLFFASYSLFSLNRRD</sequence>